<dbReference type="EMBL" id="FNHH01000013">
    <property type="protein sequence ID" value="SDM46900.1"/>
    <property type="molecule type" value="Genomic_DNA"/>
</dbReference>
<name>A0A1G9TGX3_9SPHI</name>
<organism evidence="3 4">
    <name type="scientific">Daejeonella rubra</name>
    <dbReference type="NCBI Taxonomy" id="990371"/>
    <lineage>
        <taxon>Bacteria</taxon>
        <taxon>Pseudomonadati</taxon>
        <taxon>Bacteroidota</taxon>
        <taxon>Sphingobacteriia</taxon>
        <taxon>Sphingobacteriales</taxon>
        <taxon>Sphingobacteriaceae</taxon>
        <taxon>Daejeonella</taxon>
    </lineage>
</organism>
<evidence type="ECO:0000256" key="2">
    <source>
        <dbReference type="SAM" id="SignalP"/>
    </source>
</evidence>
<dbReference type="Proteomes" id="UP000199226">
    <property type="component" value="Unassembled WGS sequence"/>
</dbReference>
<sequence length="670" mass="77487">MIKRLVFGSFLLLYIFSSDAFAQRTIRAEGGGGAGMRSGSGRDSGTGTQDGQEMKEDSIIYTSKYIRYTNLKILKDGTQTRPIDTTLTNFQNYSPIYRFDKPTVGLGSAGLAYRELLFNPTKTIGFDAGFHSLDAYRLTQDSMKFFRARTPYTELYYVNGRTQEQTFKVIHSQNIKRNLNVGAMYNRLGAEGLYVNQKADHLNAALFAWYESPNKRYNIIGDVIFNTIKAGENGSTTNDTIFKSDPIDKIAVPVRLKATGTDRPMQIWRQTQFFFKQFYYIGRIDSLPDTEAAEKILPTQRFSHALTYTKDRFKFYRNEEDVFGAFPILPSQSFTETNDSTKVSNLRNEFNYSFYLRGKALSFIKNELKLDLGLQNDIYRYEQLDYRSNFSNTSLKAGLAYRFSDKVSIEADLNQVAQGKHAGDFLYEANTSFLLSKSVGRIILGAYVQNKSPEQMYERVNYQYHSWDKSFDRTKVSNLSFLYENLKYKLAAKAEYFLMNNYLYFKETTSAKQILPEQTGTNINLIKITLSKDFRMGKFNLNNYIVYQKTDFQDILRTPEIYSYNSFFYATKFFKVLSTNIGFDVRFNTPFKAPAYAINVSQFYNDNASLEYSTYPVVDVFVRATLKRSNLFIKYDYVNQGMLSNGYYTVRGYPMQDKLLKFGVSWKFYN</sequence>
<dbReference type="Pfam" id="PF14121">
    <property type="entry name" value="Porin_10"/>
    <property type="match status" value="1"/>
</dbReference>
<keyword evidence="2" id="KW-0732">Signal</keyword>
<evidence type="ECO:0000256" key="1">
    <source>
        <dbReference type="SAM" id="MobiDB-lite"/>
    </source>
</evidence>
<feature type="compositionally biased region" description="Gly residues" evidence="1">
    <location>
        <begin position="32"/>
        <end position="44"/>
    </location>
</feature>
<evidence type="ECO:0000313" key="3">
    <source>
        <dbReference type="EMBL" id="SDM46900.1"/>
    </source>
</evidence>
<feature type="region of interest" description="Disordered" evidence="1">
    <location>
        <begin position="32"/>
        <end position="53"/>
    </location>
</feature>
<dbReference type="STRING" id="990371.SAMN05421813_11315"/>
<feature type="signal peptide" evidence="2">
    <location>
        <begin position="1"/>
        <end position="22"/>
    </location>
</feature>
<gene>
    <name evidence="3" type="ORF">SAMN05421813_11315</name>
</gene>
<accession>A0A1G9TGX3</accession>
<dbReference type="AlphaFoldDB" id="A0A1G9TGX3"/>
<dbReference type="OrthoDB" id="1489309at2"/>
<evidence type="ECO:0000313" key="4">
    <source>
        <dbReference type="Proteomes" id="UP000199226"/>
    </source>
</evidence>
<dbReference type="InterPro" id="IPR025631">
    <property type="entry name" value="Porin_10"/>
</dbReference>
<protein>
    <submittedName>
        <fullName evidence="3">Putative porin</fullName>
    </submittedName>
</protein>
<feature type="chain" id="PRO_5011713167" evidence="2">
    <location>
        <begin position="23"/>
        <end position="670"/>
    </location>
</feature>
<proteinExistence type="predicted"/>
<keyword evidence="4" id="KW-1185">Reference proteome</keyword>
<dbReference type="RefSeq" id="WP_090704573.1">
    <property type="nucleotide sequence ID" value="NZ_FNHH01000013.1"/>
</dbReference>
<reference evidence="4" key="1">
    <citation type="submission" date="2016-10" db="EMBL/GenBank/DDBJ databases">
        <authorList>
            <person name="Varghese N."/>
            <person name="Submissions S."/>
        </authorList>
    </citation>
    <scope>NUCLEOTIDE SEQUENCE [LARGE SCALE GENOMIC DNA]</scope>
    <source>
        <strain evidence="4">DSM 24536</strain>
    </source>
</reference>